<protein>
    <recommendedName>
        <fullName evidence="15">Calcium-channel protein CCH1</fullName>
    </recommendedName>
</protein>
<evidence type="ECO:0000256" key="3">
    <source>
        <dbReference type="ARBA" id="ARBA00022475"/>
    </source>
</evidence>
<keyword evidence="7" id="KW-0106">Calcium</keyword>
<keyword evidence="9 16" id="KW-1133">Transmembrane helix</keyword>
<keyword evidence="10" id="KW-0406">Ion transport</keyword>
<evidence type="ECO:0000256" key="11">
    <source>
        <dbReference type="ARBA" id="ARBA00023136"/>
    </source>
</evidence>
<dbReference type="Proteomes" id="UP000807342">
    <property type="component" value="Unassembled WGS sequence"/>
</dbReference>
<evidence type="ECO:0000256" key="1">
    <source>
        <dbReference type="ARBA" id="ARBA00004651"/>
    </source>
</evidence>
<feature type="transmembrane region" description="Helical" evidence="16">
    <location>
        <begin position="475"/>
        <end position="505"/>
    </location>
</feature>
<evidence type="ECO:0000256" key="6">
    <source>
        <dbReference type="ARBA" id="ARBA00022692"/>
    </source>
</evidence>
<keyword evidence="6 16" id="KW-0812">Transmembrane</keyword>
<dbReference type="Gene3D" id="1.10.287.70">
    <property type="match status" value="4"/>
</dbReference>
<evidence type="ECO:0000256" key="16">
    <source>
        <dbReference type="SAM" id="Phobius"/>
    </source>
</evidence>
<proteinExistence type="inferred from homology"/>
<evidence type="ECO:0000256" key="13">
    <source>
        <dbReference type="ARBA" id="ARBA00023303"/>
    </source>
</evidence>
<feature type="transmembrane region" description="Helical" evidence="16">
    <location>
        <begin position="75"/>
        <end position="92"/>
    </location>
</feature>
<feature type="domain" description="Ion transport" evidence="17">
    <location>
        <begin position="562"/>
        <end position="786"/>
    </location>
</feature>
<feature type="transmembrane region" description="Helical" evidence="16">
    <location>
        <begin position="1202"/>
        <end position="1226"/>
    </location>
</feature>
<feature type="domain" description="Ion transport" evidence="17">
    <location>
        <begin position="278"/>
        <end position="511"/>
    </location>
</feature>
<keyword evidence="11 16" id="KW-0472">Membrane</keyword>
<dbReference type="InterPro" id="IPR027359">
    <property type="entry name" value="Volt_channel_dom_sf"/>
</dbReference>
<feature type="transmembrane region" description="Helical" evidence="16">
    <location>
        <begin position="645"/>
        <end position="661"/>
    </location>
</feature>
<sequence>MKPRRQSSRPSLHWAAWVTMMRGVHPRAEMVVVHRGDATLTNFRIMSKRFQYTGARCAASDPAAGLGSHRWTEPLIFILITLNAIVLTLQAFPSLTLPKSNPPAPPPTIKGYFHTWEDWVLFVLFSIFTLEAFARICVLGFLFDPKTRITPIFSPLSSLFTPTHGPSRQPPPPQGHNISQQFRRVRDTLFRRFAPSTREYIQLRSLSPTQQHQIPTGVQSEDDISESASHAIQDVRGVVRGLPEEVLHYRVMRSGSGNPISLPFRLNIILEKSESGLPYLRHSWTQIDFVAIVGFWIMFALAMSGIERGRYHIGLFRAMSAIRTGRLLMVTLGTTTTLNSLKGARPLLTSVACFVGFVMVLFSIIGVQLFRGSLRRSCVLSATRGEADIPLDSQFCGGYIDPTTFQQIGYQMLRGGNAPINKGYICPLGQVCKENENPKDNLESFDAIWYAALQVVITTTNGWAPLMYAMVDSEYFISSIFFIVCVVVLNFWLINLFVAVITNTFAATRSRMKRSAFGVVPVVLADQDAQDDGWDIIDGPHTRRVHQNWAKIIYQPTRWGWILLSFASLALQVSHQTDTSQTQRDRMSHGELGITIAFDIEIILRILAVLPDWRSFWLSRCNVLDLVLAIACTVIQIPRIRENEVYGWLSIFQLARFYRVILEVPRMRPLLLAAFGPLYNLVNMFLFLILINYVSALVAVQFLRGDFAEDTTHNFGELFNAFITAWQLFSTDNWTEVLYGATHAEIKLGQALVVVICMVSWVLFSNFVVLQMFIAVIHENFDATEEVERTKQVNEFWEMQKTEEDKPRWMKLLNPYRWRKATPVRLAVNRPPSERSRAMELFDSRKPRNISSKALFALEILFTRRAGQPQFEVGAQLNPRQNVVDDLEGELYERRALKADFIRDHPSYDRVFWIISQKNWVRRLCQKVVQPARDERIFGTPHSPIGLPIFQFVILLAVIGSIVVEGIATPIYRLSYYNQHGLVRGAWFNITEIAFVLILFTEFMIKVIADGFIWTPNAYLLSFWNILDFAIMVGIAANIMTSLILVGGLSRFTRSLKALRALRLITLIESMRNTFQLLIISGAVRILEAAVLAILCIIPYAVWGFNIFAGKMRSCNDKGATSMAECIGEYENSVVGESFGYMIPRVWDDPSPSISFSFDSFGASLLTLFEIVSLEGWTDVMFTATSITGRDRQPQTNASQSYAIFFLIFNFLGSGIILSLFASIIIRNFRYKTGCGFLTQPQREWIDLQRLLKLQKPSKRPLYRPTWRPRSWCYDRAVHNHGWWSRLMTVLFLLHVFALIVQTFSTNYATETLCNNFFLALLSIYILDIVIRLYGLGWRYFGADGWNFFDLIVAFGGSLVTLIVYFGSTGVAIQQLQKLFLVSIAFKLIQRMNTLNMWFKTIVSSLPAILSLLGFWSTLLVCFGILFVEVFGTTKWGDHENRNQNYSSFGSALVMLTFMSAGEGWNRYMHDFDLTYPRCTSPSSERTESDCGSTAWAFTLFIAWNILSMYIFVNMFTGVVVDNFSFAFRASGISDNLALHEQMRVFKKLWAEYASPLGYLERRAIGPFFSRLSGVFEVKTYPTEFSISNIISACSDNRQTSSGLYDLQGLDLQKMAKILEKMDLVTIKRRKAAFSRLYHEVMMSNQLALGISLPDMLVLLAHHKLIVDREALMPNDLIVRAEVNRMVTDLVYVDRIRSLLATIAHRRRFLTMLEKRRLARIDHEIPSITVGILPESDVVDATYSASPSSVPTSPNVRFT</sequence>
<keyword evidence="4" id="KW-0109">Calcium transport</keyword>
<feature type="transmembrane region" description="Helical" evidence="16">
    <location>
        <begin position="1090"/>
        <end position="1109"/>
    </location>
</feature>
<dbReference type="InterPro" id="IPR050599">
    <property type="entry name" value="VDCC_alpha-1_subunit"/>
</dbReference>
<evidence type="ECO:0000256" key="14">
    <source>
        <dbReference type="ARBA" id="ARBA00061395"/>
    </source>
</evidence>
<dbReference type="PANTHER" id="PTHR45628:SF7">
    <property type="entry name" value="VOLTAGE-DEPENDENT CALCIUM CHANNEL TYPE A SUBUNIT ALPHA-1"/>
    <property type="match status" value="1"/>
</dbReference>
<feature type="transmembrane region" description="Helical" evidence="16">
    <location>
        <begin position="751"/>
        <end position="774"/>
    </location>
</feature>
<comment type="caution">
    <text evidence="18">The sequence shown here is derived from an EMBL/GenBank/DDBJ whole genome shotgun (WGS) entry which is preliminary data.</text>
</comment>
<feature type="transmembrane region" description="Helical" evidence="16">
    <location>
        <begin position="119"/>
        <end position="143"/>
    </location>
</feature>
<dbReference type="Pfam" id="PF00520">
    <property type="entry name" value="Ion_trans"/>
    <property type="match status" value="4"/>
</dbReference>
<feature type="transmembrane region" description="Helical" evidence="16">
    <location>
        <begin position="949"/>
        <end position="974"/>
    </location>
</feature>
<comment type="similarity">
    <text evidence="14">Belongs to the calcium channel alpha-1 subunit (TC 1.A.1.11) family.</text>
</comment>
<keyword evidence="19" id="KW-1185">Reference proteome</keyword>
<feature type="transmembrane region" description="Helical" evidence="16">
    <location>
        <begin position="681"/>
        <end position="703"/>
    </location>
</feature>
<keyword evidence="2" id="KW-0813">Transport</keyword>
<feature type="transmembrane region" description="Helical" evidence="16">
    <location>
        <begin position="1283"/>
        <end position="1301"/>
    </location>
</feature>
<evidence type="ECO:0000256" key="2">
    <source>
        <dbReference type="ARBA" id="ARBA00022448"/>
    </source>
</evidence>
<feature type="transmembrane region" description="Helical" evidence="16">
    <location>
        <begin position="1405"/>
        <end position="1428"/>
    </location>
</feature>
<dbReference type="FunFam" id="1.10.287.70:FF:000093">
    <property type="entry name" value="Calcium channel subunit Cch1"/>
    <property type="match status" value="1"/>
</dbReference>
<keyword evidence="5" id="KW-0107">Calcium channel</keyword>
<reference evidence="18" key="1">
    <citation type="submission" date="2020-11" db="EMBL/GenBank/DDBJ databases">
        <authorList>
            <consortium name="DOE Joint Genome Institute"/>
            <person name="Ahrendt S."/>
            <person name="Riley R."/>
            <person name="Andreopoulos W."/>
            <person name="Labutti K."/>
            <person name="Pangilinan J."/>
            <person name="Ruiz-Duenas F.J."/>
            <person name="Barrasa J.M."/>
            <person name="Sanchez-Garcia M."/>
            <person name="Camarero S."/>
            <person name="Miyauchi S."/>
            <person name="Serrano A."/>
            <person name="Linde D."/>
            <person name="Babiker R."/>
            <person name="Drula E."/>
            <person name="Ayuso-Fernandez I."/>
            <person name="Pacheco R."/>
            <person name="Padilla G."/>
            <person name="Ferreira P."/>
            <person name="Barriuso J."/>
            <person name="Kellner H."/>
            <person name="Castanera R."/>
            <person name="Alfaro M."/>
            <person name="Ramirez L."/>
            <person name="Pisabarro A.G."/>
            <person name="Kuo A."/>
            <person name="Tritt A."/>
            <person name="Lipzen A."/>
            <person name="He G."/>
            <person name="Yan M."/>
            <person name="Ng V."/>
            <person name="Cullen D."/>
            <person name="Martin F."/>
            <person name="Rosso M.-N."/>
            <person name="Henrissat B."/>
            <person name="Hibbett D."/>
            <person name="Martinez A.T."/>
            <person name="Grigoriev I.V."/>
        </authorList>
    </citation>
    <scope>NUCLEOTIDE SEQUENCE</scope>
    <source>
        <strain evidence="18">MF-IS2</strain>
    </source>
</reference>
<evidence type="ECO:0000256" key="4">
    <source>
        <dbReference type="ARBA" id="ARBA00022568"/>
    </source>
</evidence>
<evidence type="ECO:0000256" key="7">
    <source>
        <dbReference type="ARBA" id="ARBA00022837"/>
    </source>
</evidence>
<feature type="transmembrane region" description="Helical" evidence="16">
    <location>
        <begin position="347"/>
        <end position="367"/>
    </location>
</feature>
<dbReference type="PANTHER" id="PTHR45628">
    <property type="entry name" value="VOLTAGE-DEPENDENT CALCIUM CHANNEL TYPE A SUBUNIT ALPHA-1"/>
    <property type="match status" value="1"/>
</dbReference>
<feature type="transmembrane region" description="Helical" evidence="16">
    <location>
        <begin position="287"/>
        <end position="306"/>
    </location>
</feature>
<evidence type="ECO:0000256" key="9">
    <source>
        <dbReference type="ARBA" id="ARBA00022989"/>
    </source>
</evidence>
<feature type="domain" description="Ion transport" evidence="17">
    <location>
        <begin position="948"/>
        <end position="1231"/>
    </location>
</feature>
<keyword evidence="8" id="KW-0851">Voltage-gated channel</keyword>
<keyword evidence="3" id="KW-1003">Cell membrane</keyword>
<evidence type="ECO:0000313" key="18">
    <source>
        <dbReference type="EMBL" id="KAF9447124.1"/>
    </source>
</evidence>
<dbReference type="Gene3D" id="1.20.120.350">
    <property type="entry name" value="Voltage-gated potassium channels. Chain C"/>
    <property type="match status" value="3"/>
</dbReference>
<keyword evidence="12" id="KW-0325">Glycoprotein</keyword>
<gene>
    <name evidence="18" type="ORF">P691DRAFT_761036</name>
</gene>
<evidence type="ECO:0000256" key="10">
    <source>
        <dbReference type="ARBA" id="ARBA00023065"/>
    </source>
</evidence>
<accession>A0A9P5X9U9</accession>
<feature type="transmembrane region" description="Helical" evidence="16">
    <location>
        <begin position="447"/>
        <end position="469"/>
    </location>
</feature>
<dbReference type="GO" id="GO:0008331">
    <property type="term" value="F:high voltage-gated calcium channel activity"/>
    <property type="evidence" value="ECO:0007669"/>
    <property type="project" value="TreeGrafter"/>
</dbReference>
<dbReference type="InterPro" id="IPR005821">
    <property type="entry name" value="Ion_trans_dom"/>
</dbReference>
<feature type="transmembrane region" description="Helical" evidence="16">
    <location>
        <begin position="986"/>
        <end position="1009"/>
    </location>
</feature>
<feature type="transmembrane region" description="Helical" evidence="16">
    <location>
        <begin position="1029"/>
        <end position="1049"/>
    </location>
</feature>
<dbReference type="GO" id="GO:0098703">
    <property type="term" value="P:calcium ion import across plasma membrane"/>
    <property type="evidence" value="ECO:0007669"/>
    <property type="project" value="TreeGrafter"/>
</dbReference>
<dbReference type="OrthoDB" id="416585at2759"/>
<organism evidence="18 19">
    <name type="scientific">Macrolepiota fuliginosa MF-IS2</name>
    <dbReference type="NCBI Taxonomy" id="1400762"/>
    <lineage>
        <taxon>Eukaryota</taxon>
        <taxon>Fungi</taxon>
        <taxon>Dikarya</taxon>
        <taxon>Basidiomycota</taxon>
        <taxon>Agaricomycotina</taxon>
        <taxon>Agaricomycetes</taxon>
        <taxon>Agaricomycetidae</taxon>
        <taxon>Agaricales</taxon>
        <taxon>Agaricineae</taxon>
        <taxon>Agaricaceae</taxon>
        <taxon>Macrolepiota</taxon>
    </lineage>
</organism>
<evidence type="ECO:0000256" key="12">
    <source>
        <dbReference type="ARBA" id="ARBA00023180"/>
    </source>
</evidence>
<feature type="transmembrane region" description="Helical" evidence="16">
    <location>
        <begin position="1313"/>
        <end position="1334"/>
    </location>
</feature>
<name>A0A9P5X9U9_9AGAR</name>
<feature type="transmembrane region" description="Helical" evidence="16">
    <location>
        <begin position="1495"/>
        <end position="1521"/>
    </location>
</feature>
<evidence type="ECO:0000256" key="15">
    <source>
        <dbReference type="ARBA" id="ARBA00067459"/>
    </source>
</evidence>
<feature type="transmembrane region" description="Helical" evidence="16">
    <location>
        <begin position="1346"/>
        <end position="1367"/>
    </location>
</feature>
<dbReference type="SUPFAM" id="SSF81324">
    <property type="entry name" value="Voltage-gated potassium channels"/>
    <property type="match status" value="4"/>
</dbReference>
<dbReference type="GO" id="GO:0005891">
    <property type="term" value="C:voltage-gated calcium channel complex"/>
    <property type="evidence" value="ECO:0007669"/>
    <property type="project" value="TreeGrafter"/>
</dbReference>
<comment type="subcellular location">
    <subcellularLocation>
        <location evidence="1">Cell membrane</location>
        <topology evidence="1">Multi-pass membrane protein</topology>
    </subcellularLocation>
</comment>
<dbReference type="EMBL" id="MU151214">
    <property type="protein sequence ID" value="KAF9447124.1"/>
    <property type="molecule type" value="Genomic_DNA"/>
</dbReference>
<keyword evidence="13" id="KW-0407">Ion channel</keyword>
<feature type="domain" description="Ion transport" evidence="17">
    <location>
        <begin position="1282"/>
        <end position="1525"/>
    </location>
</feature>
<evidence type="ECO:0000313" key="19">
    <source>
        <dbReference type="Proteomes" id="UP000807342"/>
    </source>
</evidence>
<evidence type="ECO:0000256" key="5">
    <source>
        <dbReference type="ARBA" id="ARBA00022673"/>
    </source>
</evidence>
<evidence type="ECO:0000256" key="8">
    <source>
        <dbReference type="ARBA" id="ARBA00022882"/>
    </source>
</evidence>
<evidence type="ECO:0000259" key="17">
    <source>
        <dbReference type="Pfam" id="PF00520"/>
    </source>
</evidence>